<evidence type="ECO:0000256" key="2">
    <source>
        <dbReference type="ARBA" id="ARBA00012513"/>
    </source>
</evidence>
<dbReference type="InterPro" id="IPR017892">
    <property type="entry name" value="Pkinase_C"/>
</dbReference>
<dbReference type="PROSITE" id="PS00107">
    <property type="entry name" value="PROTEIN_KINASE_ATP"/>
    <property type="match status" value="1"/>
</dbReference>
<dbReference type="SUPFAM" id="SSF50729">
    <property type="entry name" value="PH domain-like"/>
    <property type="match status" value="1"/>
</dbReference>
<dbReference type="SMART" id="SM00233">
    <property type="entry name" value="PH"/>
    <property type="match status" value="1"/>
</dbReference>
<accession>A0AAD8G6M3</accession>
<dbReference type="InterPro" id="IPR000719">
    <property type="entry name" value="Prot_kinase_dom"/>
</dbReference>
<dbReference type="InterPro" id="IPR017441">
    <property type="entry name" value="Protein_kinase_ATP_BS"/>
</dbReference>
<dbReference type="InterPro" id="IPR011009">
    <property type="entry name" value="Kinase-like_dom_sf"/>
</dbReference>
<evidence type="ECO:0000259" key="13">
    <source>
        <dbReference type="PROSITE" id="PS51285"/>
    </source>
</evidence>
<evidence type="ECO:0000313" key="14">
    <source>
        <dbReference type="EMBL" id="KAK1167311.1"/>
    </source>
</evidence>
<keyword evidence="6 9" id="KW-0547">Nucleotide-binding</keyword>
<dbReference type="PROSITE" id="PS50011">
    <property type="entry name" value="PROTEIN_KINASE_DOM"/>
    <property type="match status" value="1"/>
</dbReference>
<evidence type="ECO:0000256" key="3">
    <source>
        <dbReference type="ARBA" id="ARBA00022527"/>
    </source>
</evidence>
<dbReference type="AlphaFoldDB" id="A0AAD8G6M3"/>
<evidence type="ECO:0000259" key="11">
    <source>
        <dbReference type="PROSITE" id="PS50003"/>
    </source>
</evidence>
<keyword evidence="5" id="KW-0808">Transferase</keyword>
<dbReference type="GO" id="GO:0004674">
    <property type="term" value="F:protein serine/threonine kinase activity"/>
    <property type="evidence" value="ECO:0007669"/>
    <property type="project" value="UniProtKB-KW"/>
</dbReference>
<feature type="binding site" evidence="9">
    <location>
        <position position="179"/>
    </location>
    <ligand>
        <name>ATP</name>
        <dbReference type="ChEBI" id="CHEBI:30616"/>
    </ligand>
</feature>
<keyword evidence="7 14" id="KW-0418">Kinase</keyword>
<feature type="domain" description="AGC-kinase C-terminal" evidence="13">
    <location>
        <begin position="407"/>
        <end position="479"/>
    </location>
</feature>
<evidence type="ECO:0000256" key="5">
    <source>
        <dbReference type="ARBA" id="ARBA00022679"/>
    </source>
</evidence>
<dbReference type="Pfam" id="PF00069">
    <property type="entry name" value="Pkinase"/>
    <property type="match status" value="1"/>
</dbReference>
<dbReference type="EMBL" id="JAGXEW010000010">
    <property type="protein sequence ID" value="KAK1167311.1"/>
    <property type="molecule type" value="Genomic_DNA"/>
</dbReference>
<comment type="caution">
    <text evidence="14">The sequence shown here is derived from an EMBL/GenBank/DDBJ whole genome shotgun (WGS) entry which is preliminary data.</text>
</comment>
<dbReference type="Gene3D" id="3.30.200.20">
    <property type="entry name" value="Phosphorylase Kinase, domain 1"/>
    <property type="match status" value="1"/>
</dbReference>
<dbReference type="SUPFAM" id="SSF56112">
    <property type="entry name" value="Protein kinase-like (PK-like)"/>
    <property type="match status" value="1"/>
</dbReference>
<dbReference type="Gene3D" id="2.30.29.30">
    <property type="entry name" value="Pleckstrin-homology domain (PH domain)/Phosphotyrosine-binding domain (PTB)"/>
    <property type="match status" value="1"/>
</dbReference>
<dbReference type="InterPro" id="IPR001849">
    <property type="entry name" value="PH_domain"/>
</dbReference>
<dbReference type="InterPro" id="IPR008271">
    <property type="entry name" value="Ser/Thr_kinase_AS"/>
</dbReference>
<gene>
    <name evidence="14" type="primary">AKT3</name>
    <name evidence="14" type="ORF">AOXY_G12033</name>
</gene>
<feature type="domain" description="Protein kinase" evidence="12">
    <location>
        <begin position="140"/>
        <end position="406"/>
    </location>
</feature>
<dbReference type="InterPro" id="IPR039026">
    <property type="entry name" value="PH_PKB"/>
</dbReference>
<keyword evidence="8 9" id="KW-0067">ATP-binding</keyword>
<dbReference type="GO" id="GO:0005524">
    <property type="term" value="F:ATP binding"/>
    <property type="evidence" value="ECO:0007669"/>
    <property type="project" value="UniProtKB-UniRule"/>
</dbReference>
<sequence>MSDVTIVKEGWLHKRGEYLRNWRLRYFLLKTNGSFTGYKEKPRAADLPYPLNNFSVAKCQLMKTERPKPNTFIVRWTVVLEKTFHVCTAEEREEWTEAIQTVADSLQRQEHAVPPLTDRIGEEGRDSSTGLHKRKTMNDFDCLKLLGKGTFGKVVLVREKGSSKHYAMKILKKEVIIAKDEVAHTITESRVLKNTRHPFLTFLTYSFQTKDQLYFVMEYVSGGELFFHLSRERVFSEDRTRFYGAEIVSALDYLHSSKIVYRDLKLENVMLDKDGHIKITDFGLCKEGITAAATMKTFCGTPEYLAPEMLEEKYYGRAVDWWGFGIIMFEMMCGRHPFYNQDREKLFQLILMGDIKFPSGLSSDAKSLLSGLLTKDPNTRKTFFFFFLRLAGGPDDAKEIMQHSFFVGIHWQDVYDKKLIPPFKPQVSSETDTRYFEEEFTAQTIAITPPEKFDEDGICVDNGRFPQFPQFSYSASGRE</sequence>
<evidence type="ECO:0000256" key="10">
    <source>
        <dbReference type="RuleBase" id="RU000304"/>
    </source>
</evidence>
<dbReference type="SMART" id="SM00133">
    <property type="entry name" value="S_TK_X"/>
    <property type="match status" value="1"/>
</dbReference>
<keyword evidence="15" id="KW-1185">Reference proteome</keyword>
<evidence type="ECO:0000256" key="4">
    <source>
        <dbReference type="ARBA" id="ARBA00022553"/>
    </source>
</evidence>
<dbReference type="Pfam" id="PF00169">
    <property type="entry name" value="PH"/>
    <property type="match status" value="1"/>
</dbReference>
<dbReference type="PANTHER" id="PTHR24351">
    <property type="entry name" value="RIBOSOMAL PROTEIN S6 KINASE"/>
    <property type="match status" value="1"/>
</dbReference>
<dbReference type="InterPro" id="IPR000961">
    <property type="entry name" value="AGC-kinase_C"/>
</dbReference>
<evidence type="ECO:0000256" key="6">
    <source>
        <dbReference type="ARBA" id="ARBA00022741"/>
    </source>
</evidence>
<dbReference type="PROSITE" id="PS51285">
    <property type="entry name" value="AGC_KINASE_CTER"/>
    <property type="match status" value="1"/>
</dbReference>
<reference evidence="14" key="1">
    <citation type="submission" date="2022-02" db="EMBL/GenBank/DDBJ databases">
        <title>Atlantic sturgeon de novo genome assembly.</title>
        <authorList>
            <person name="Stock M."/>
            <person name="Klopp C."/>
            <person name="Guiguen Y."/>
            <person name="Cabau C."/>
            <person name="Parinello H."/>
            <person name="Santidrian Yebra-Pimentel E."/>
            <person name="Kuhl H."/>
            <person name="Dirks R.P."/>
            <person name="Guessner J."/>
            <person name="Wuertz S."/>
            <person name="Du K."/>
            <person name="Schartl M."/>
        </authorList>
    </citation>
    <scope>NUCLEOTIDE SEQUENCE</scope>
    <source>
        <strain evidence="14">STURGEONOMICS-FGT-2020</strain>
        <tissue evidence="14">Whole blood</tissue>
    </source>
</reference>
<dbReference type="FunFam" id="1.10.510.10:FF:000033">
    <property type="entry name" value="Non-specific serine/threonine protein kinase"/>
    <property type="match status" value="1"/>
</dbReference>
<dbReference type="PROSITE" id="PS50003">
    <property type="entry name" value="PH_DOMAIN"/>
    <property type="match status" value="1"/>
</dbReference>
<dbReference type="Gene3D" id="1.10.510.10">
    <property type="entry name" value="Transferase(Phosphotransferase) domain 1"/>
    <property type="match status" value="1"/>
</dbReference>
<evidence type="ECO:0000256" key="8">
    <source>
        <dbReference type="ARBA" id="ARBA00022840"/>
    </source>
</evidence>
<evidence type="ECO:0000256" key="9">
    <source>
        <dbReference type="PROSITE-ProRule" id="PRU10141"/>
    </source>
</evidence>
<dbReference type="FunFam" id="3.30.200.20:FF:000838">
    <property type="entry name" value="Non-specific serine/threonine protein kinase"/>
    <property type="match status" value="1"/>
</dbReference>
<comment type="similarity">
    <text evidence="1">Belongs to the protein kinase superfamily. AGC Ser/Thr protein kinase family. RAC subfamily.</text>
</comment>
<evidence type="ECO:0000256" key="7">
    <source>
        <dbReference type="ARBA" id="ARBA00022777"/>
    </source>
</evidence>
<evidence type="ECO:0000259" key="12">
    <source>
        <dbReference type="PROSITE" id="PS50011"/>
    </source>
</evidence>
<feature type="domain" description="PH" evidence="11">
    <location>
        <begin position="5"/>
        <end position="104"/>
    </location>
</feature>
<keyword evidence="4" id="KW-0597">Phosphoprotein</keyword>
<evidence type="ECO:0000313" key="15">
    <source>
        <dbReference type="Proteomes" id="UP001230051"/>
    </source>
</evidence>
<evidence type="ECO:0000256" key="1">
    <source>
        <dbReference type="ARBA" id="ARBA00006935"/>
    </source>
</evidence>
<keyword evidence="3 10" id="KW-0723">Serine/threonine-protein kinase</keyword>
<dbReference type="Pfam" id="PF00433">
    <property type="entry name" value="Pkinase_C"/>
    <property type="match status" value="1"/>
</dbReference>
<proteinExistence type="inferred from homology"/>
<dbReference type="InterPro" id="IPR011993">
    <property type="entry name" value="PH-like_dom_sf"/>
</dbReference>
<dbReference type="Proteomes" id="UP001230051">
    <property type="component" value="Unassembled WGS sequence"/>
</dbReference>
<name>A0AAD8G6M3_ACIOX</name>
<protein>
    <recommendedName>
        <fullName evidence="2">non-specific serine/threonine protein kinase</fullName>
        <ecNumber evidence="2">2.7.11.1</ecNumber>
    </recommendedName>
</protein>
<dbReference type="EC" id="2.7.11.1" evidence="2"/>
<organism evidence="14 15">
    <name type="scientific">Acipenser oxyrinchus oxyrinchus</name>
    <dbReference type="NCBI Taxonomy" id="40147"/>
    <lineage>
        <taxon>Eukaryota</taxon>
        <taxon>Metazoa</taxon>
        <taxon>Chordata</taxon>
        <taxon>Craniata</taxon>
        <taxon>Vertebrata</taxon>
        <taxon>Euteleostomi</taxon>
        <taxon>Actinopterygii</taxon>
        <taxon>Chondrostei</taxon>
        <taxon>Acipenseriformes</taxon>
        <taxon>Acipenseridae</taxon>
        <taxon>Acipenser</taxon>
    </lineage>
</organism>
<dbReference type="PROSITE" id="PS00108">
    <property type="entry name" value="PROTEIN_KINASE_ST"/>
    <property type="match status" value="1"/>
</dbReference>
<dbReference type="CDD" id="cd01241">
    <property type="entry name" value="PH_PKB"/>
    <property type="match status" value="1"/>
</dbReference>
<dbReference type="SMART" id="SM00220">
    <property type="entry name" value="S_TKc"/>
    <property type="match status" value="1"/>
</dbReference>
<dbReference type="FunFam" id="2.30.29.30:FF:000027">
    <property type="entry name" value="Non-specific serine/threonine protein kinase"/>
    <property type="match status" value="1"/>
</dbReference>